<accession>A0A836KB71</accession>
<organism evidence="4 5">
    <name type="scientific">Leishmania enriettii</name>
    <dbReference type="NCBI Taxonomy" id="5663"/>
    <lineage>
        <taxon>Eukaryota</taxon>
        <taxon>Discoba</taxon>
        <taxon>Euglenozoa</taxon>
        <taxon>Kinetoplastea</taxon>
        <taxon>Metakinetoplastina</taxon>
        <taxon>Trypanosomatida</taxon>
        <taxon>Trypanosomatidae</taxon>
        <taxon>Leishmaniinae</taxon>
        <taxon>Leishmania</taxon>
    </lineage>
</organism>
<evidence type="ECO:0000256" key="2">
    <source>
        <dbReference type="SAM" id="Coils"/>
    </source>
</evidence>
<dbReference type="PANTHER" id="PTHR16301">
    <property type="entry name" value="IMPACT-RELATED"/>
    <property type="match status" value="1"/>
</dbReference>
<comment type="similarity">
    <text evidence="1">Belongs to the IMPACT family.</text>
</comment>
<dbReference type="SUPFAM" id="SSF54211">
    <property type="entry name" value="Ribosomal protein S5 domain 2-like"/>
    <property type="match status" value="1"/>
</dbReference>
<reference evidence="4 5" key="1">
    <citation type="submission" date="2021-02" db="EMBL/GenBank/DDBJ databases">
        <title>Leishmania (Mundinia) enrietti genome sequencing and assembly.</title>
        <authorList>
            <person name="Almutairi H."/>
            <person name="Gatherer D."/>
        </authorList>
    </citation>
    <scope>NUCLEOTIDE SEQUENCE [LARGE SCALE GENOMIC DNA]</scope>
    <source>
        <strain evidence="4">CUR178</strain>
    </source>
</reference>
<dbReference type="KEGG" id="lenr:94167823"/>
<feature type="domain" description="Impact N-terminal" evidence="3">
    <location>
        <begin position="155"/>
        <end position="261"/>
    </location>
</feature>
<dbReference type="InterPro" id="IPR036956">
    <property type="entry name" value="Impact_N_sf"/>
</dbReference>
<dbReference type="EMBL" id="JAFHKP010000036">
    <property type="protein sequence ID" value="KAG5465817.1"/>
    <property type="molecule type" value="Genomic_DNA"/>
</dbReference>
<dbReference type="InterPro" id="IPR001498">
    <property type="entry name" value="Impact_N"/>
</dbReference>
<keyword evidence="5" id="KW-1185">Reference proteome</keyword>
<dbReference type="Pfam" id="PF01205">
    <property type="entry name" value="Impact_N"/>
    <property type="match status" value="1"/>
</dbReference>
<protein>
    <recommendedName>
        <fullName evidence="3">Impact N-terminal domain-containing protein</fullName>
    </recommendedName>
</protein>
<dbReference type="RefSeq" id="XP_067688416.1">
    <property type="nucleotide sequence ID" value="XM_067832313.1"/>
</dbReference>
<proteinExistence type="inferred from homology"/>
<dbReference type="InterPro" id="IPR016135">
    <property type="entry name" value="UBQ-conjugating_enzyme/RWD"/>
</dbReference>
<dbReference type="Gene3D" id="3.30.230.30">
    <property type="entry name" value="Impact, N-terminal domain"/>
    <property type="match status" value="1"/>
</dbReference>
<feature type="coiled-coil region" evidence="2">
    <location>
        <begin position="103"/>
        <end position="130"/>
    </location>
</feature>
<evidence type="ECO:0000256" key="1">
    <source>
        <dbReference type="ARBA" id="ARBA00007665"/>
    </source>
</evidence>
<dbReference type="PANTHER" id="PTHR16301:SF25">
    <property type="entry name" value="PROTEIN IMPACT"/>
    <property type="match status" value="1"/>
</dbReference>
<dbReference type="GeneID" id="94167823"/>
<dbReference type="OrthoDB" id="69641at2759"/>
<comment type="caution">
    <text evidence="4">The sequence shown here is derived from an EMBL/GenBank/DDBJ whole genome shotgun (WGS) entry which is preliminary data.</text>
</comment>
<dbReference type="GO" id="GO:0005737">
    <property type="term" value="C:cytoplasm"/>
    <property type="evidence" value="ECO:0007669"/>
    <property type="project" value="TreeGrafter"/>
</dbReference>
<dbReference type="AlphaFoldDB" id="A0A836KB71"/>
<dbReference type="GO" id="GO:0006446">
    <property type="term" value="P:regulation of translational initiation"/>
    <property type="evidence" value="ECO:0007669"/>
    <property type="project" value="TreeGrafter"/>
</dbReference>
<dbReference type="Proteomes" id="UP000674179">
    <property type="component" value="Chromosome 36"/>
</dbReference>
<sequence>MWGFVPIMSTNEEEIDMILGMFSDECERCEGTSDSIIVHLPFHFELHVTLPLRGYPEESYPQLHLLSSPNAQLASAFSQEVNRRMRDELPLGIPLLAQLIPLAQSVAEALKDLKERAEKARRDEVAEEAHQLQRGEQYRRETSIDIWSGEAIVDRRSRFVAHMARVHSMDEVREVMQYLRSIKNIACAAHPTIYAYRFTDANSVLQKDSDDDGESGAAIKMMFLLDQLQVDGYIVVVTRWWGGILLGPDRFKRIMEVTKNILLTIPEREREMAASAKRKSAG</sequence>
<dbReference type="SUPFAM" id="SSF54495">
    <property type="entry name" value="UBC-like"/>
    <property type="match status" value="1"/>
</dbReference>
<evidence type="ECO:0000313" key="4">
    <source>
        <dbReference type="EMBL" id="KAG5465817.1"/>
    </source>
</evidence>
<evidence type="ECO:0000313" key="5">
    <source>
        <dbReference type="Proteomes" id="UP000674179"/>
    </source>
</evidence>
<dbReference type="InterPro" id="IPR023582">
    <property type="entry name" value="Impact"/>
</dbReference>
<gene>
    <name evidence="4" type="ORF">CUR178_00531</name>
</gene>
<dbReference type="InterPro" id="IPR020568">
    <property type="entry name" value="Ribosomal_Su5_D2-typ_SF"/>
</dbReference>
<dbReference type="GO" id="GO:0140469">
    <property type="term" value="P:GCN2-mediated signaling"/>
    <property type="evidence" value="ECO:0007669"/>
    <property type="project" value="TreeGrafter"/>
</dbReference>
<keyword evidence="2" id="KW-0175">Coiled coil</keyword>
<evidence type="ECO:0000259" key="3">
    <source>
        <dbReference type="Pfam" id="PF01205"/>
    </source>
</evidence>
<name>A0A836KB71_LEIEN</name>